<dbReference type="SUPFAM" id="SSF46785">
    <property type="entry name" value="Winged helix' DNA-binding domain"/>
    <property type="match status" value="1"/>
</dbReference>
<dbReference type="EMBL" id="CP045725">
    <property type="protein sequence ID" value="QGF23233.1"/>
    <property type="molecule type" value="Genomic_DNA"/>
</dbReference>
<gene>
    <name evidence="2" type="ORF">Rai3103_05655</name>
</gene>
<feature type="compositionally biased region" description="Low complexity" evidence="1">
    <location>
        <begin position="83"/>
        <end position="109"/>
    </location>
</feature>
<feature type="compositionally biased region" description="Low complexity" evidence="1">
    <location>
        <begin position="116"/>
        <end position="152"/>
    </location>
</feature>
<sequence>MSEAAVGKTGTGTRRAVYEFVREQGLATKKDIADGLGISLPTVAKYVRFFLDAGLLKKGAKLSSGSSGDATPSRTPVWRTAASPWGSTSPGTGSVAWWSTWSAGSSSPVGPGGSSSGRSRTSSSSGTRSRPPSRSPASTAASSSGSAWPSPA</sequence>
<organism evidence="2 3">
    <name type="scientific">Raineyella fluvialis</name>
    <dbReference type="NCBI Taxonomy" id="2662261"/>
    <lineage>
        <taxon>Bacteria</taxon>
        <taxon>Bacillati</taxon>
        <taxon>Actinomycetota</taxon>
        <taxon>Actinomycetes</taxon>
        <taxon>Propionibacteriales</taxon>
        <taxon>Propionibacteriaceae</taxon>
        <taxon>Raineyella</taxon>
    </lineage>
</organism>
<dbReference type="KEGG" id="rain:Rai3103_05655"/>
<dbReference type="Gene3D" id="1.10.10.10">
    <property type="entry name" value="Winged helix-like DNA-binding domain superfamily/Winged helix DNA-binding domain"/>
    <property type="match status" value="1"/>
</dbReference>
<reference evidence="2 3" key="1">
    <citation type="submission" date="2019-10" db="EMBL/GenBank/DDBJ databases">
        <title>Genomic analysis of Raineyella sp. CBA3103.</title>
        <authorList>
            <person name="Roh S.W."/>
        </authorList>
    </citation>
    <scope>NUCLEOTIDE SEQUENCE [LARGE SCALE GENOMIC DNA]</scope>
    <source>
        <strain evidence="2 3">CBA3103</strain>
    </source>
</reference>
<proteinExistence type="predicted"/>
<feature type="region of interest" description="Disordered" evidence="1">
    <location>
        <begin position="60"/>
        <end position="152"/>
    </location>
</feature>
<evidence type="ECO:0000313" key="2">
    <source>
        <dbReference type="EMBL" id="QGF23233.1"/>
    </source>
</evidence>
<accession>A0A5Q2FDP5</accession>
<keyword evidence="3" id="KW-1185">Reference proteome</keyword>
<feature type="compositionally biased region" description="Low complexity" evidence="1">
    <location>
        <begin position="60"/>
        <end position="70"/>
    </location>
</feature>
<dbReference type="Proteomes" id="UP000386847">
    <property type="component" value="Chromosome"/>
</dbReference>
<protein>
    <submittedName>
        <fullName evidence="2">Winged helix-turn-helix transcriptional regulator</fullName>
    </submittedName>
</protein>
<evidence type="ECO:0000256" key="1">
    <source>
        <dbReference type="SAM" id="MobiDB-lite"/>
    </source>
</evidence>
<dbReference type="InterPro" id="IPR036390">
    <property type="entry name" value="WH_DNA-bd_sf"/>
</dbReference>
<dbReference type="Pfam" id="PF13412">
    <property type="entry name" value="HTH_24"/>
    <property type="match status" value="1"/>
</dbReference>
<dbReference type="AlphaFoldDB" id="A0A5Q2FDP5"/>
<evidence type="ECO:0000313" key="3">
    <source>
        <dbReference type="Proteomes" id="UP000386847"/>
    </source>
</evidence>
<dbReference type="InterPro" id="IPR036388">
    <property type="entry name" value="WH-like_DNA-bd_sf"/>
</dbReference>
<name>A0A5Q2FDP5_9ACTN</name>